<dbReference type="InterPro" id="IPR012657">
    <property type="entry name" value="23S_rRNA-intervening_sequence"/>
</dbReference>
<dbReference type="InterPro" id="IPR036583">
    <property type="entry name" value="23S_rRNA_IVS_sf"/>
</dbReference>
<dbReference type="AlphaFoldDB" id="W9AF08"/>
<dbReference type="Gene3D" id="1.20.1440.60">
    <property type="entry name" value="23S rRNA-intervening sequence"/>
    <property type="match status" value="2"/>
</dbReference>
<dbReference type="eggNOG" id="COG0399">
    <property type="taxonomic scope" value="Bacteria"/>
</dbReference>
<dbReference type="RefSeq" id="WP_036577318.1">
    <property type="nucleotide sequence ID" value="NZ_CABLBW010000002.1"/>
</dbReference>
<accession>W9AF08</accession>
<reference evidence="1" key="2">
    <citation type="submission" date="2014-03" db="EMBL/GenBank/DDBJ databases">
        <authorList>
            <person name="Urmite Genomes"/>
        </authorList>
    </citation>
    <scope>NUCLEOTIDE SEQUENCE</scope>
    <source>
        <strain evidence="1">S1</strain>
    </source>
</reference>
<sequence length="354" mass="41044">MNKKVEEIQNWYRNERELSNYSIMDIGDKLKNLAEKGLIWVLKDVDITESEEIVVDYYLHKYRAVQIYDNLQHLFPIPPSNDECASTPSKSSKKVTPLQNQQHTLEVRDVKQFNGYQKAKELEERIIELCKNFPSFEFDHIVNQIERSAESIKKRIQIGEQIYIREKFNQYSIAIGSAKETSAWLQVSLGQKYITKNQFEELDNMVNQVIGILTKNLSNIKEKEGKGLDLPSPYTPNVKNFGAYDNALMLVESIYKVTREKAFWKERYLMSKMRKQATSCVANIAEAHQLYIPKKFRFFNDSLKSLSGLESSLETSVSKGMISEQHLEKIDELKNSIRNVLTTKMSKISDEKAS</sequence>
<dbReference type="NCBIfam" id="TIGR02436">
    <property type="entry name" value="four helix bundle protein"/>
    <property type="match status" value="2"/>
</dbReference>
<dbReference type="PANTHER" id="PTHR38471:SF2">
    <property type="entry name" value="FOUR HELIX BUNDLE PROTEIN"/>
    <property type="match status" value="1"/>
</dbReference>
<name>W9AF08_9BACI</name>
<evidence type="ECO:0000313" key="1">
    <source>
        <dbReference type="EMBL" id="CDO04309.1"/>
    </source>
</evidence>
<gene>
    <name evidence="1" type="ORF">BN988_02863</name>
</gene>
<evidence type="ECO:0000313" key="2">
    <source>
        <dbReference type="Proteomes" id="UP000028863"/>
    </source>
</evidence>
<comment type="caution">
    <text evidence="1">The sequence shown here is derived from an EMBL/GenBank/DDBJ whole genome shotgun (WGS) entry which is preliminary data.</text>
</comment>
<dbReference type="PANTHER" id="PTHR38471">
    <property type="entry name" value="FOUR HELIX BUNDLE PROTEIN"/>
    <property type="match status" value="1"/>
</dbReference>
<dbReference type="STRING" id="171693.BN988_02863"/>
<proteinExistence type="predicted"/>
<dbReference type="EMBL" id="CCAX010000002">
    <property type="protein sequence ID" value="CDO04309.1"/>
    <property type="molecule type" value="Genomic_DNA"/>
</dbReference>
<keyword evidence="2" id="KW-1185">Reference proteome</keyword>
<organism evidence="1 2">
    <name type="scientific">Oceanobacillus picturae</name>
    <dbReference type="NCBI Taxonomy" id="171693"/>
    <lineage>
        <taxon>Bacteria</taxon>
        <taxon>Bacillati</taxon>
        <taxon>Bacillota</taxon>
        <taxon>Bacilli</taxon>
        <taxon>Bacillales</taxon>
        <taxon>Bacillaceae</taxon>
        <taxon>Oceanobacillus</taxon>
    </lineage>
</organism>
<dbReference type="Pfam" id="PF05635">
    <property type="entry name" value="23S_rRNA_IVP"/>
    <property type="match status" value="2"/>
</dbReference>
<protein>
    <submittedName>
        <fullName evidence="1">Four helix bundle protein</fullName>
    </submittedName>
</protein>
<dbReference type="Proteomes" id="UP000028863">
    <property type="component" value="Unassembled WGS sequence"/>
</dbReference>
<reference evidence="1" key="1">
    <citation type="submission" date="2014-03" db="EMBL/GenBank/DDBJ databases">
        <title>Draft genome sequencing of Oceanobacillus picturae strain S1 isolated from human gut.</title>
        <authorList>
            <person name="Croce O."/>
            <person name="Lagier J.C."/>
            <person name="Raoult D."/>
        </authorList>
    </citation>
    <scope>NUCLEOTIDE SEQUENCE [LARGE SCALE GENOMIC DNA]</scope>
    <source>
        <strain evidence="1">S1</strain>
    </source>
</reference>
<dbReference type="SUPFAM" id="SSF158446">
    <property type="entry name" value="IVS-encoded protein-like"/>
    <property type="match status" value="2"/>
</dbReference>